<sequence length="291" mass="31958">MATPTLVMTSFLLLLAFLFFLPAFSDTGVALFSDNHATLSTGQSLVNGENSVCINNDCQLDLRRADGSRWTSMRREADTKCNARINKRGEVIIRTEDGRVVDVLGDAGEVGSYALVLTPEGHLKTFGRTIWAGDLTATAATSTPYQRSRSDSEADPGYILYSSDRFIDVPESGTLLKNDKYRLILDSSDCELSVINEERRLHHLKVVNRVPTTTTTTTCEVKLTTEGELLTALNTVNSDKYGVDPVWHRVFGTGVTTVQPTEFIGALLATGELRIYPLKSRIDSNSGKSRV</sequence>
<keyword evidence="1" id="KW-0732">Signal</keyword>
<proteinExistence type="predicted"/>
<comment type="caution">
    <text evidence="2">The sequence shown here is derived from an EMBL/GenBank/DDBJ whole genome shotgun (WGS) entry which is preliminary data.</text>
</comment>
<name>A0A427AIC1_ENSVE</name>
<dbReference type="EMBL" id="AMZH03002320">
    <property type="protein sequence ID" value="RRT75985.1"/>
    <property type="molecule type" value="Genomic_DNA"/>
</dbReference>
<organism evidence="2 3">
    <name type="scientific">Ensete ventricosum</name>
    <name type="common">Abyssinian banana</name>
    <name type="synonym">Musa ensete</name>
    <dbReference type="NCBI Taxonomy" id="4639"/>
    <lineage>
        <taxon>Eukaryota</taxon>
        <taxon>Viridiplantae</taxon>
        <taxon>Streptophyta</taxon>
        <taxon>Embryophyta</taxon>
        <taxon>Tracheophyta</taxon>
        <taxon>Spermatophyta</taxon>
        <taxon>Magnoliopsida</taxon>
        <taxon>Liliopsida</taxon>
        <taxon>Zingiberales</taxon>
        <taxon>Musaceae</taxon>
        <taxon>Ensete</taxon>
    </lineage>
</organism>
<protein>
    <recommendedName>
        <fullName evidence="4">Bulb-type lectin domain-containing protein</fullName>
    </recommendedName>
</protein>
<dbReference type="Gene3D" id="2.90.10.10">
    <property type="entry name" value="Bulb-type lectin domain"/>
    <property type="match status" value="1"/>
</dbReference>
<evidence type="ECO:0000313" key="2">
    <source>
        <dbReference type="EMBL" id="RRT75985.1"/>
    </source>
</evidence>
<dbReference type="AlphaFoldDB" id="A0A427AIC1"/>
<dbReference type="InterPro" id="IPR036426">
    <property type="entry name" value="Bulb-type_lectin_dom_sf"/>
</dbReference>
<feature type="chain" id="PRO_5019445906" description="Bulb-type lectin domain-containing protein" evidence="1">
    <location>
        <begin position="26"/>
        <end position="291"/>
    </location>
</feature>
<accession>A0A427AIC1</accession>
<dbReference type="Proteomes" id="UP000287651">
    <property type="component" value="Unassembled WGS sequence"/>
</dbReference>
<reference evidence="2 3" key="1">
    <citation type="journal article" date="2014" name="Agronomy (Basel)">
        <title>A Draft Genome Sequence for Ensete ventricosum, the Drought-Tolerant Tree Against Hunger.</title>
        <authorList>
            <person name="Harrison J."/>
            <person name="Moore K.A."/>
            <person name="Paszkiewicz K."/>
            <person name="Jones T."/>
            <person name="Grant M."/>
            <person name="Ambacheew D."/>
            <person name="Muzemil S."/>
            <person name="Studholme D.J."/>
        </authorList>
    </citation>
    <scope>NUCLEOTIDE SEQUENCE [LARGE SCALE GENOMIC DNA]</scope>
</reference>
<gene>
    <name evidence="2" type="ORF">B296_00023747</name>
</gene>
<evidence type="ECO:0000313" key="3">
    <source>
        <dbReference type="Proteomes" id="UP000287651"/>
    </source>
</evidence>
<evidence type="ECO:0000256" key="1">
    <source>
        <dbReference type="SAM" id="SignalP"/>
    </source>
</evidence>
<feature type="signal peptide" evidence="1">
    <location>
        <begin position="1"/>
        <end position="25"/>
    </location>
</feature>
<evidence type="ECO:0008006" key="4">
    <source>
        <dbReference type="Google" id="ProtNLM"/>
    </source>
</evidence>
<dbReference type="SUPFAM" id="SSF51110">
    <property type="entry name" value="alpha-D-mannose-specific plant lectins"/>
    <property type="match status" value="1"/>
</dbReference>